<dbReference type="AlphaFoldDB" id="A0A9W9KDX4"/>
<sequence>MGLGPRGDARLLVLRVSYRSRATYQFREWRGKYRRDERGQRGRVFLRCATCIDHIFMWGEMKGYFGHSEYHSTFARDSTLYTNVVEDVVRVVAREPTGNSPRSSSDQIMSKPTLTSGLANGQTRGSDPRPQTLARPIPLPLQNWGAALCEIRVPIFSSAAQPIGSHARISELHR</sequence>
<evidence type="ECO:0000256" key="1">
    <source>
        <dbReference type="SAM" id="MobiDB-lite"/>
    </source>
</evidence>
<comment type="caution">
    <text evidence="2">The sequence shown here is derived from an EMBL/GenBank/DDBJ whole genome shotgun (WGS) entry which is preliminary data.</text>
</comment>
<accession>A0A9W9KDX4</accession>
<protein>
    <submittedName>
        <fullName evidence="2">Uncharacterized protein</fullName>
    </submittedName>
</protein>
<organism evidence="2 3">
    <name type="scientific">Penicillium argentinense</name>
    <dbReference type="NCBI Taxonomy" id="1131581"/>
    <lineage>
        <taxon>Eukaryota</taxon>
        <taxon>Fungi</taxon>
        <taxon>Dikarya</taxon>
        <taxon>Ascomycota</taxon>
        <taxon>Pezizomycotina</taxon>
        <taxon>Eurotiomycetes</taxon>
        <taxon>Eurotiomycetidae</taxon>
        <taxon>Eurotiales</taxon>
        <taxon>Aspergillaceae</taxon>
        <taxon>Penicillium</taxon>
    </lineage>
</organism>
<keyword evidence="3" id="KW-1185">Reference proteome</keyword>
<dbReference type="RefSeq" id="XP_056476325.1">
    <property type="nucleotide sequence ID" value="XM_056615968.1"/>
</dbReference>
<gene>
    <name evidence="2" type="ORF">N7532_003474</name>
</gene>
<evidence type="ECO:0000313" key="2">
    <source>
        <dbReference type="EMBL" id="KAJ5102945.1"/>
    </source>
</evidence>
<proteinExistence type="predicted"/>
<reference evidence="2" key="2">
    <citation type="journal article" date="2023" name="IMA Fungus">
        <title>Comparative genomic study of the Penicillium genus elucidates a diverse pangenome and 15 lateral gene transfer events.</title>
        <authorList>
            <person name="Petersen C."/>
            <person name="Sorensen T."/>
            <person name="Nielsen M.R."/>
            <person name="Sondergaard T.E."/>
            <person name="Sorensen J.L."/>
            <person name="Fitzpatrick D.A."/>
            <person name="Frisvad J.C."/>
            <person name="Nielsen K.L."/>
        </authorList>
    </citation>
    <scope>NUCLEOTIDE SEQUENCE</scope>
    <source>
        <strain evidence="2">IBT 30761</strain>
    </source>
</reference>
<dbReference type="Proteomes" id="UP001149074">
    <property type="component" value="Unassembled WGS sequence"/>
</dbReference>
<feature type="compositionally biased region" description="Polar residues" evidence="1">
    <location>
        <begin position="97"/>
        <end position="125"/>
    </location>
</feature>
<reference evidence="2" key="1">
    <citation type="submission" date="2022-11" db="EMBL/GenBank/DDBJ databases">
        <authorList>
            <person name="Petersen C."/>
        </authorList>
    </citation>
    <scope>NUCLEOTIDE SEQUENCE</scope>
    <source>
        <strain evidence="2">IBT 30761</strain>
    </source>
</reference>
<name>A0A9W9KDX4_9EURO</name>
<dbReference type="EMBL" id="JAPQKI010000004">
    <property type="protein sequence ID" value="KAJ5102945.1"/>
    <property type="molecule type" value="Genomic_DNA"/>
</dbReference>
<evidence type="ECO:0000313" key="3">
    <source>
        <dbReference type="Proteomes" id="UP001149074"/>
    </source>
</evidence>
<dbReference type="GeneID" id="81354947"/>
<feature type="region of interest" description="Disordered" evidence="1">
    <location>
        <begin position="94"/>
        <end position="136"/>
    </location>
</feature>